<keyword evidence="2" id="KW-1185">Reference proteome</keyword>
<organism evidence="1 2">
    <name type="scientific">Liparis tanakae</name>
    <name type="common">Tanaka's snailfish</name>
    <dbReference type="NCBI Taxonomy" id="230148"/>
    <lineage>
        <taxon>Eukaryota</taxon>
        <taxon>Metazoa</taxon>
        <taxon>Chordata</taxon>
        <taxon>Craniata</taxon>
        <taxon>Vertebrata</taxon>
        <taxon>Euteleostomi</taxon>
        <taxon>Actinopterygii</taxon>
        <taxon>Neopterygii</taxon>
        <taxon>Teleostei</taxon>
        <taxon>Neoteleostei</taxon>
        <taxon>Acanthomorphata</taxon>
        <taxon>Eupercaria</taxon>
        <taxon>Perciformes</taxon>
        <taxon>Cottioidei</taxon>
        <taxon>Cottales</taxon>
        <taxon>Liparidae</taxon>
        <taxon>Liparis</taxon>
    </lineage>
</organism>
<dbReference type="Proteomes" id="UP000314294">
    <property type="component" value="Unassembled WGS sequence"/>
</dbReference>
<dbReference type="AlphaFoldDB" id="A0A4Z2G4E7"/>
<accession>A0A4Z2G4E7</accession>
<evidence type="ECO:0000313" key="1">
    <source>
        <dbReference type="EMBL" id="TNN47763.1"/>
    </source>
</evidence>
<proteinExistence type="predicted"/>
<dbReference type="EMBL" id="SRLO01000725">
    <property type="protein sequence ID" value="TNN47763.1"/>
    <property type="molecule type" value="Genomic_DNA"/>
</dbReference>
<gene>
    <name evidence="1" type="ORF">EYF80_042016</name>
</gene>
<sequence length="84" mass="9591">MLDMTNHSDKEKSLKEKSAHIRSLIEFRVEHLAPLPPLPQTLRGALTSSCIRSYGFLCIHIEDHQVSGSLILLKHRRTETDLET</sequence>
<comment type="caution">
    <text evidence="1">The sequence shown here is derived from an EMBL/GenBank/DDBJ whole genome shotgun (WGS) entry which is preliminary data.</text>
</comment>
<reference evidence="1 2" key="1">
    <citation type="submission" date="2019-03" db="EMBL/GenBank/DDBJ databases">
        <title>First draft genome of Liparis tanakae, snailfish: a comprehensive survey of snailfish specific genes.</title>
        <authorList>
            <person name="Kim W."/>
            <person name="Song I."/>
            <person name="Jeong J.-H."/>
            <person name="Kim D."/>
            <person name="Kim S."/>
            <person name="Ryu S."/>
            <person name="Song J.Y."/>
            <person name="Lee S.K."/>
        </authorList>
    </citation>
    <scope>NUCLEOTIDE SEQUENCE [LARGE SCALE GENOMIC DNA]</scope>
    <source>
        <tissue evidence="1">Muscle</tissue>
    </source>
</reference>
<evidence type="ECO:0000313" key="2">
    <source>
        <dbReference type="Proteomes" id="UP000314294"/>
    </source>
</evidence>
<protein>
    <submittedName>
        <fullName evidence="1">Uncharacterized protein</fullName>
    </submittedName>
</protein>
<name>A0A4Z2G4E7_9TELE</name>